<dbReference type="InterPro" id="IPR003812">
    <property type="entry name" value="Fido"/>
</dbReference>
<dbReference type="InterPro" id="IPR006440">
    <property type="entry name" value="Doc"/>
</dbReference>
<dbReference type="Proteomes" id="UP000812672">
    <property type="component" value="Unassembled WGS sequence"/>
</dbReference>
<evidence type="ECO:0000313" key="3">
    <source>
        <dbReference type="Proteomes" id="UP000812672"/>
    </source>
</evidence>
<organism evidence="2 3">
    <name type="scientific">Allobacillus halotolerans</name>
    <dbReference type="NCBI Taxonomy" id="570278"/>
    <lineage>
        <taxon>Bacteria</taxon>
        <taxon>Bacillati</taxon>
        <taxon>Bacillota</taxon>
        <taxon>Bacilli</taxon>
        <taxon>Bacillales</taxon>
        <taxon>Bacillaceae</taxon>
        <taxon>Allobacillus</taxon>
    </lineage>
</organism>
<dbReference type="PANTHER" id="PTHR39426">
    <property type="entry name" value="HOMOLOGY TO DEATH-ON-CURING PROTEIN OF PHAGE P1"/>
    <property type="match status" value="1"/>
</dbReference>
<dbReference type="PROSITE" id="PS51459">
    <property type="entry name" value="FIDO"/>
    <property type="match status" value="1"/>
</dbReference>
<dbReference type="RefSeq" id="WP_216687294.1">
    <property type="nucleotide sequence ID" value="NZ_CAUPKR010000009.1"/>
</dbReference>
<comment type="caution">
    <text evidence="2">The sequence shown here is derived from an EMBL/GenBank/DDBJ whole genome shotgun (WGS) entry which is preliminary data.</text>
</comment>
<dbReference type="Pfam" id="PF02661">
    <property type="entry name" value="Fic"/>
    <property type="match status" value="1"/>
</dbReference>
<keyword evidence="3" id="KW-1185">Reference proteome</keyword>
<dbReference type="PANTHER" id="PTHR39426:SF1">
    <property type="entry name" value="HOMOLOGY TO DEATH-ON-CURING PROTEIN OF PHAGE P1"/>
    <property type="match status" value="1"/>
</dbReference>
<sequence length="129" mass="14727">MRYLTSKEVVFLNIFLIKQYSPKEQAGVKHANLLESAIARPKQTLYGKDAYPTIDLKAAALFESLCQNHPFHNANKRTGFAAMKQFLWVNGMNLIAPPKEAEEFTVKVVTEKPDLQEIADWIKKYSVLK</sequence>
<protein>
    <submittedName>
        <fullName evidence="2">Type II toxin-antitoxin system death-on-curing family toxin</fullName>
    </submittedName>
</protein>
<gene>
    <name evidence="2" type="ORF">KQ486_07920</name>
</gene>
<reference evidence="2 3" key="1">
    <citation type="journal article" date="2011" name="Int. J. Syst. Evol. Microbiol.">
        <title>Allobacillus halotolerans gen. nov., sp. nov. isolated from shrimp paste.</title>
        <authorList>
            <person name="Sheu S.Y."/>
            <person name="Arun A.B."/>
            <person name="Jiang S.R."/>
            <person name="Young C.C."/>
            <person name="Chen W.M."/>
        </authorList>
    </citation>
    <scope>NUCLEOTIDE SEQUENCE [LARGE SCALE GENOMIC DNA]</scope>
    <source>
        <strain evidence="2 3">LMG 24826</strain>
    </source>
</reference>
<dbReference type="EMBL" id="JAHLZF010000010">
    <property type="protein sequence ID" value="MBU6080944.1"/>
    <property type="molecule type" value="Genomic_DNA"/>
</dbReference>
<dbReference type="NCBIfam" id="TIGR01550">
    <property type="entry name" value="DOC_P1"/>
    <property type="match status" value="1"/>
</dbReference>
<feature type="domain" description="Fido" evidence="1">
    <location>
        <begin position="4"/>
        <end position="124"/>
    </location>
</feature>
<evidence type="ECO:0000313" key="2">
    <source>
        <dbReference type="EMBL" id="MBU6080944.1"/>
    </source>
</evidence>
<evidence type="ECO:0000259" key="1">
    <source>
        <dbReference type="PROSITE" id="PS51459"/>
    </source>
</evidence>
<accession>A0ABS6GPB0</accession>
<proteinExistence type="predicted"/>
<name>A0ABS6GPB0_9BACI</name>